<dbReference type="PANTHER" id="PTHR37805">
    <property type="entry name" value="CYTOPLASMIC PROTEIN-RELATED"/>
    <property type="match status" value="1"/>
</dbReference>
<name>A0A1G5I4F9_9BACT</name>
<gene>
    <name evidence="1" type="ORF">SAMN05216233_117107</name>
</gene>
<dbReference type="STRING" id="419481.SAMN05216233_117107"/>
<accession>A0A1G5I4F9</accession>
<organism evidence="1 2">
    <name type="scientific">Desulfoluna spongiiphila</name>
    <dbReference type="NCBI Taxonomy" id="419481"/>
    <lineage>
        <taxon>Bacteria</taxon>
        <taxon>Pseudomonadati</taxon>
        <taxon>Thermodesulfobacteriota</taxon>
        <taxon>Desulfobacteria</taxon>
        <taxon>Desulfobacterales</taxon>
        <taxon>Desulfolunaceae</taxon>
        <taxon>Desulfoluna</taxon>
    </lineage>
</organism>
<proteinExistence type="predicted"/>
<dbReference type="PANTHER" id="PTHR37805:SF1">
    <property type="entry name" value="CYTOPLASMIC PROTEIN"/>
    <property type="match status" value="1"/>
</dbReference>
<reference evidence="1 2" key="1">
    <citation type="submission" date="2016-10" db="EMBL/GenBank/DDBJ databases">
        <authorList>
            <person name="de Groot N.N."/>
        </authorList>
    </citation>
    <scope>NUCLEOTIDE SEQUENCE [LARGE SCALE GENOMIC DNA]</scope>
    <source>
        <strain evidence="1 2">AA1</strain>
    </source>
</reference>
<dbReference type="RefSeq" id="WP_092213314.1">
    <property type="nucleotide sequence ID" value="NZ_FMUX01000017.1"/>
</dbReference>
<dbReference type="Proteomes" id="UP000198870">
    <property type="component" value="Unassembled WGS sequence"/>
</dbReference>
<evidence type="ECO:0000313" key="1">
    <source>
        <dbReference type="EMBL" id="SCY70907.1"/>
    </source>
</evidence>
<dbReference type="InterPro" id="IPR009921">
    <property type="entry name" value="YehS-like"/>
</dbReference>
<sequence>MDNNDILRRIRYAFDFSDPKMADLFALGGLEATREQVAGWLKREDEPSYEELSDRGLAVFLNGLITHRRGKKEGPQPEPETRLTNNIIFKKLKIALNLTSDEVLEMLARADFGMSKHELSAFFRKPGHKHYRECKDQILRNFIKGMQVTYRVKR</sequence>
<dbReference type="EMBL" id="FMUX01000017">
    <property type="protein sequence ID" value="SCY70907.1"/>
    <property type="molecule type" value="Genomic_DNA"/>
</dbReference>
<dbReference type="AlphaFoldDB" id="A0A1G5I4F9"/>
<dbReference type="Pfam" id="PF07308">
    <property type="entry name" value="DUF1456"/>
    <property type="match status" value="2"/>
</dbReference>
<evidence type="ECO:0000313" key="2">
    <source>
        <dbReference type="Proteomes" id="UP000198870"/>
    </source>
</evidence>
<dbReference type="OrthoDB" id="9788465at2"/>
<protein>
    <submittedName>
        <fullName evidence="1">Uncharacterized conserved protein YehS, DUF1456 family</fullName>
    </submittedName>
</protein>
<keyword evidence="2" id="KW-1185">Reference proteome</keyword>